<feature type="compositionally biased region" description="Basic and acidic residues" evidence="1">
    <location>
        <begin position="62"/>
        <end position="76"/>
    </location>
</feature>
<dbReference type="EMBL" id="BMAT01001007">
    <property type="protein sequence ID" value="GFR78072.1"/>
    <property type="molecule type" value="Genomic_DNA"/>
</dbReference>
<dbReference type="Proteomes" id="UP000762676">
    <property type="component" value="Unassembled WGS sequence"/>
</dbReference>
<evidence type="ECO:0000313" key="3">
    <source>
        <dbReference type="Proteomes" id="UP000762676"/>
    </source>
</evidence>
<protein>
    <submittedName>
        <fullName evidence="2">Uncharacterized protein</fullName>
    </submittedName>
</protein>
<evidence type="ECO:0000256" key="1">
    <source>
        <dbReference type="SAM" id="MobiDB-lite"/>
    </source>
</evidence>
<accession>A0AAV4FXJ0</accession>
<sequence length="111" mass="12382">MPALHTAFYPNIKAIEFAAFRHEISAHCLISGNLAVLSQYMTEKASTNNTPCRPQPRPFPNHKQDLATEKQPRSRAPEIYSTAGRQVDQAYSEDSRSSRGVPVGALRCERP</sequence>
<feature type="region of interest" description="Disordered" evidence="1">
    <location>
        <begin position="44"/>
        <end position="111"/>
    </location>
</feature>
<proteinExistence type="predicted"/>
<dbReference type="AlphaFoldDB" id="A0AAV4FXJ0"/>
<comment type="caution">
    <text evidence="2">The sequence shown here is derived from an EMBL/GenBank/DDBJ whole genome shotgun (WGS) entry which is preliminary data.</text>
</comment>
<reference evidence="2 3" key="1">
    <citation type="journal article" date="2021" name="Elife">
        <title>Chloroplast acquisition without the gene transfer in kleptoplastic sea slugs, Plakobranchus ocellatus.</title>
        <authorList>
            <person name="Maeda T."/>
            <person name="Takahashi S."/>
            <person name="Yoshida T."/>
            <person name="Shimamura S."/>
            <person name="Takaki Y."/>
            <person name="Nagai Y."/>
            <person name="Toyoda A."/>
            <person name="Suzuki Y."/>
            <person name="Arimoto A."/>
            <person name="Ishii H."/>
            <person name="Satoh N."/>
            <person name="Nishiyama T."/>
            <person name="Hasebe M."/>
            <person name="Maruyama T."/>
            <person name="Minagawa J."/>
            <person name="Obokata J."/>
            <person name="Shigenobu S."/>
        </authorList>
    </citation>
    <scope>NUCLEOTIDE SEQUENCE [LARGE SCALE GENOMIC DNA]</scope>
</reference>
<organism evidence="2 3">
    <name type="scientific">Elysia marginata</name>
    <dbReference type="NCBI Taxonomy" id="1093978"/>
    <lineage>
        <taxon>Eukaryota</taxon>
        <taxon>Metazoa</taxon>
        <taxon>Spiralia</taxon>
        <taxon>Lophotrochozoa</taxon>
        <taxon>Mollusca</taxon>
        <taxon>Gastropoda</taxon>
        <taxon>Heterobranchia</taxon>
        <taxon>Euthyneura</taxon>
        <taxon>Panpulmonata</taxon>
        <taxon>Sacoglossa</taxon>
        <taxon>Placobranchoidea</taxon>
        <taxon>Plakobranchidae</taxon>
        <taxon>Elysia</taxon>
    </lineage>
</organism>
<keyword evidence="3" id="KW-1185">Reference proteome</keyword>
<evidence type="ECO:0000313" key="2">
    <source>
        <dbReference type="EMBL" id="GFR78072.1"/>
    </source>
</evidence>
<name>A0AAV4FXJ0_9GAST</name>
<gene>
    <name evidence="2" type="ORF">ElyMa_000524600</name>
</gene>